<dbReference type="InterPro" id="IPR036390">
    <property type="entry name" value="WH_DNA-bd_sf"/>
</dbReference>
<dbReference type="SUPFAM" id="SSF46785">
    <property type="entry name" value="Winged helix' DNA-binding domain"/>
    <property type="match status" value="1"/>
</dbReference>
<dbReference type="CDD" id="cd00090">
    <property type="entry name" value="HTH_ARSR"/>
    <property type="match status" value="1"/>
</dbReference>
<accession>A0A482T4H1</accession>
<proteinExistence type="predicted"/>
<evidence type="ECO:0000313" key="2">
    <source>
        <dbReference type="Proteomes" id="UP000293535"/>
    </source>
</evidence>
<evidence type="ECO:0000313" key="1">
    <source>
        <dbReference type="EMBL" id="RYJ10661.1"/>
    </source>
</evidence>
<dbReference type="InterPro" id="IPR011991">
    <property type="entry name" value="ArsR-like_HTH"/>
</dbReference>
<dbReference type="AlphaFoldDB" id="A0A482T4H1"/>
<dbReference type="Gene3D" id="1.10.10.10">
    <property type="entry name" value="Winged helix-like DNA-binding domain superfamily/Winged helix DNA-binding domain"/>
    <property type="match status" value="1"/>
</dbReference>
<dbReference type="EMBL" id="RZIG01000002">
    <property type="protein sequence ID" value="RYJ10661.1"/>
    <property type="molecule type" value="Genomic_DNA"/>
</dbReference>
<organism evidence="1 2">
    <name type="scientific">Haloarcula hispanica</name>
    <dbReference type="NCBI Taxonomy" id="51589"/>
    <lineage>
        <taxon>Archaea</taxon>
        <taxon>Methanobacteriati</taxon>
        <taxon>Methanobacteriota</taxon>
        <taxon>Stenosarchaea group</taxon>
        <taxon>Halobacteria</taxon>
        <taxon>Halobacteriales</taxon>
        <taxon>Haloarculaceae</taxon>
        <taxon>Haloarcula</taxon>
    </lineage>
</organism>
<sequence>MVQYVSEDPAVGDILDLLSDEYARDILAATSVKPMSAKQLADQCEMSQPTVYRRVEWLQEYGLIEEQTQIETGGNDYSVFAATLSEFSLALADGDFETDIERTEPPAFPGQDEQDTADRFTKMWENL</sequence>
<dbReference type="Proteomes" id="UP000293535">
    <property type="component" value="Unassembled WGS sequence"/>
</dbReference>
<name>A0A482T4H1_HALHI</name>
<reference evidence="1 2" key="1">
    <citation type="submission" date="2018-12" db="EMBL/GenBank/DDBJ databases">
        <title>Draft genome sequence of Haloarcula hispinica strain 18.1, an halophilic archaeon isolated from Chott El Jerid of Southern Tunisia.</title>
        <authorList>
            <person name="Najjari A."/>
            <person name="Ben Dhia O."/>
            <person name="Ferjani R."/>
            <person name="Mahjoubi M."/>
            <person name="Sghaier H."/>
            <person name="Elshahed M."/>
            <person name="Ouzari H.I."/>
            <person name="Cherid A."/>
            <person name="Youssef N."/>
        </authorList>
    </citation>
    <scope>NUCLEOTIDE SEQUENCE [LARGE SCALE GENOMIC DNA]</scope>
    <source>
        <strain evidence="1 2">18.1</strain>
    </source>
</reference>
<dbReference type="InterPro" id="IPR036388">
    <property type="entry name" value="WH-like_DNA-bd_sf"/>
</dbReference>
<dbReference type="Pfam" id="PF12840">
    <property type="entry name" value="HTH_20"/>
    <property type="match status" value="1"/>
</dbReference>
<comment type="caution">
    <text evidence="1">The sequence shown here is derived from an EMBL/GenBank/DDBJ whole genome shotgun (WGS) entry which is preliminary data.</text>
</comment>
<gene>
    <name evidence="1" type="ORF">ELS20_12145</name>
</gene>
<protein>
    <submittedName>
        <fullName evidence="1">ArsR family transcriptional regulator</fullName>
    </submittedName>
</protein>